<evidence type="ECO:0000313" key="2">
    <source>
        <dbReference type="EMBL" id="TBN40461.1"/>
    </source>
</evidence>
<dbReference type="OrthoDB" id="34197at2"/>
<dbReference type="EMBL" id="SISK01000005">
    <property type="protein sequence ID" value="TBN40461.1"/>
    <property type="molecule type" value="Genomic_DNA"/>
</dbReference>
<comment type="caution">
    <text evidence="2">The sequence shown here is derived from an EMBL/GenBank/DDBJ whole genome shotgun (WGS) entry which is preliminary data.</text>
</comment>
<proteinExistence type="predicted"/>
<dbReference type="RefSeq" id="WP_130990925.1">
    <property type="nucleotide sequence ID" value="NZ_SISK01000005.1"/>
</dbReference>
<evidence type="ECO:0000313" key="3">
    <source>
        <dbReference type="Proteomes" id="UP000293520"/>
    </source>
</evidence>
<name>A0A4Q9G3P4_9RHOB</name>
<dbReference type="InterPro" id="IPR029033">
    <property type="entry name" value="His_PPase_superfam"/>
</dbReference>
<accession>A0A4Q9G3P4</accession>
<gene>
    <name evidence="2" type="ORF">EYE42_08695</name>
</gene>
<feature type="region of interest" description="Disordered" evidence="1">
    <location>
        <begin position="184"/>
        <end position="209"/>
    </location>
</feature>
<keyword evidence="3" id="KW-1185">Reference proteome</keyword>
<sequence>MPLIVRYLTHPQVVMEPGKDVRQWSLNPIGAARVSALAARPGCLSRTRRVISSHEAKALETARPLALALGADLEIRPGMHENDRSATGFLPPAEFEKVADAFFAKPLDSIRGWETAADAQRRIVSEVDDCLAGPQDGDILFVGHGGVGTLLFCALSGVGIDRRFDQGPGGGGCWFQFGLRDRKPKQGWQPMEDLTNGGEKQTGQGSGEA</sequence>
<evidence type="ECO:0000256" key="1">
    <source>
        <dbReference type="SAM" id="MobiDB-lite"/>
    </source>
</evidence>
<dbReference type="Pfam" id="PF00300">
    <property type="entry name" value="His_Phos_1"/>
    <property type="match status" value="1"/>
</dbReference>
<dbReference type="Gene3D" id="3.40.50.1240">
    <property type="entry name" value="Phosphoglycerate mutase-like"/>
    <property type="match status" value="1"/>
</dbReference>
<dbReference type="SUPFAM" id="SSF53254">
    <property type="entry name" value="Phosphoglycerate mutase-like"/>
    <property type="match status" value="1"/>
</dbReference>
<reference evidence="2 3" key="1">
    <citation type="submission" date="2019-02" db="EMBL/GenBank/DDBJ databases">
        <title>Paracoccus subflavus sp. nov., isolated from marine sediment of the Pacific Ocean.</title>
        <authorList>
            <person name="Zhang G."/>
        </authorList>
    </citation>
    <scope>NUCLEOTIDE SEQUENCE [LARGE SCALE GENOMIC DNA]</scope>
    <source>
        <strain evidence="2 3">GY0581</strain>
    </source>
</reference>
<dbReference type="AlphaFoldDB" id="A0A4Q9G3P4"/>
<organism evidence="2 3">
    <name type="scientific">Paracoccus subflavus</name>
    <dbReference type="NCBI Taxonomy" id="2528244"/>
    <lineage>
        <taxon>Bacteria</taxon>
        <taxon>Pseudomonadati</taxon>
        <taxon>Pseudomonadota</taxon>
        <taxon>Alphaproteobacteria</taxon>
        <taxon>Rhodobacterales</taxon>
        <taxon>Paracoccaceae</taxon>
        <taxon>Paracoccus</taxon>
    </lineage>
</organism>
<dbReference type="InterPro" id="IPR013078">
    <property type="entry name" value="His_Pase_superF_clade-1"/>
</dbReference>
<dbReference type="Proteomes" id="UP000293520">
    <property type="component" value="Unassembled WGS sequence"/>
</dbReference>
<protein>
    <submittedName>
        <fullName evidence="2">Histidine phosphatase family protein</fullName>
    </submittedName>
</protein>